<dbReference type="InterPro" id="IPR028994">
    <property type="entry name" value="Integrin_alpha_N"/>
</dbReference>
<keyword evidence="1" id="KW-0732">Signal</keyword>
<evidence type="ECO:0000313" key="3">
    <source>
        <dbReference type="Proteomes" id="UP000182569"/>
    </source>
</evidence>
<dbReference type="OrthoDB" id="1743319at2"/>
<dbReference type="SUPFAM" id="SSF69318">
    <property type="entry name" value="Integrin alpha N-terminal domain"/>
    <property type="match status" value="1"/>
</dbReference>
<sequence length="389" mass="42397">MNNIKKILAMSLIVAQLSIPALAVNFTVPEFSILIGSSVYELQYANDSKNASAISEALANSEGDIYIQTSKGTWISNSTGLAVAKSLIDNITITSFNGKAIESTDFEDKAAMLMGSIKYKVNDANSIAFIGLIQSESKINNVKAENALLLAKGILNDDIFKKSYLEVKSDKAATLIADKKYKQAAEAYATCVKYGINIVNNTGYINALSKYADSELVKKTNLNEEDITNYYSVGDIDNDGTLEVAVFERNFSSEKYIPSNIQLFKYTNGEYSLFSKVQTKAERCNSINISKAKDDINGVFVSGIMGMHSGVQSLYIIKDGKLTPAIDDIYSLYPSKIKDIDGDGLLELSSLERDPKDPDSSDATSSKILTWYKWNGASGLTTVESGKAK</sequence>
<dbReference type="STRING" id="1552.A7L45_03740"/>
<name>A0A1J0GD04_9CLOT</name>
<dbReference type="RefSeq" id="WP_071611532.1">
    <property type="nucleotide sequence ID" value="NZ_CP015756.1"/>
</dbReference>
<feature type="signal peptide" evidence="1">
    <location>
        <begin position="1"/>
        <end position="23"/>
    </location>
</feature>
<evidence type="ECO:0000256" key="1">
    <source>
        <dbReference type="SAM" id="SignalP"/>
    </source>
</evidence>
<reference evidence="3" key="1">
    <citation type="journal article" date="2016" name="Front. Microbiol.">
        <title>Complete Genome Sequence of Clostridium estertheticum DSM 8809, a Microbe Identified in Spoiled Vacuum Packed Beef.</title>
        <authorList>
            <person name="Yu Z."/>
            <person name="Gunn L."/>
            <person name="Brennan E."/>
            <person name="Reid R."/>
            <person name="Wall P.G."/>
            <person name="Gaora O.P."/>
            <person name="Hurley D."/>
            <person name="Bolton D."/>
            <person name="Fanning S."/>
        </authorList>
    </citation>
    <scope>NUCLEOTIDE SEQUENCE [LARGE SCALE GENOMIC DNA]</scope>
    <source>
        <strain evidence="3">DSM 8809</strain>
    </source>
</reference>
<evidence type="ECO:0000313" key="2">
    <source>
        <dbReference type="EMBL" id="APC39236.1"/>
    </source>
</evidence>
<evidence type="ECO:0008006" key="4">
    <source>
        <dbReference type="Google" id="ProtNLM"/>
    </source>
</evidence>
<gene>
    <name evidence="2" type="ORF">A7L45_03740</name>
</gene>
<dbReference type="KEGG" id="ceu:A7L45_03740"/>
<feature type="chain" id="PRO_5009611848" description="VCBS repeat-containing protein" evidence="1">
    <location>
        <begin position="24"/>
        <end position="389"/>
    </location>
</feature>
<accession>A0A1J0GD04</accession>
<dbReference type="EMBL" id="CP015756">
    <property type="protein sequence ID" value="APC39236.1"/>
    <property type="molecule type" value="Genomic_DNA"/>
</dbReference>
<dbReference type="Proteomes" id="UP000182569">
    <property type="component" value="Chromosome"/>
</dbReference>
<dbReference type="AlphaFoldDB" id="A0A1J0GD04"/>
<protein>
    <recommendedName>
        <fullName evidence="4">VCBS repeat-containing protein</fullName>
    </recommendedName>
</protein>
<proteinExistence type="predicted"/>
<keyword evidence="3" id="KW-1185">Reference proteome</keyword>
<organism evidence="2 3">
    <name type="scientific">Clostridium estertheticum subsp. estertheticum</name>
    <dbReference type="NCBI Taxonomy" id="1552"/>
    <lineage>
        <taxon>Bacteria</taxon>
        <taxon>Bacillati</taxon>
        <taxon>Bacillota</taxon>
        <taxon>Clostridia</taxon>
        <taxon>Eubacteriales</taxon>
        <taxon>Clostridiaceae</taxon>
        <taxon>Clostridium</taxon>
    </lineage>
</organism>